<feature type="region of interest" description="Disordered" evidence="3">
    <location>
        <begin position="1"/>
        <end position="24"/>
    </location>
</feature>
<reference evidence="6" key="1">
    <citation type="submission" date="2020-02" db="EMBL/GenBank/DDBJ databases">
        <authorList>
            <person name="Meier V. D."/>
        </authorList>
    </citation>
    <scope>NUCLEOTIDE SEQUENCE</scope>
    <source>
        <strain evidence="6">AVDCRST_MAG20</strain>
    </source>
</reference>
<dbReference type="EC" id="3.6.1.11" evidence="6"/>
<keyword evidence="2 6" id="KW-0378">Hydrolase</keyword>
<gene>
    <name evidence="6" type="ORF">AVDCRST_MAG20-966</name>
</gene>
<comment type="similarity">
    <text evidence="1">Belongs to the GppA/Ppx family.</text>
</comment>
<dbReference type="EMBL" id="CADCSY010000040">
    <property type="protein sequence ID" value="CAA9225978.1"/>
    <property type="molecule type" value="Genomic_DNA"/>
</dbReference>
<feature type="domain" description="Ppx/GppA phosphatase C-terminal" evidence="5">
    <location>
        <begin position="350"/>
        <end position="509"/>
    </location>
</feature>
<evidence type="ECO:0000259" key="5">
    <source>
        <dbReference type="Pfam" id="PF21447"/>
    </source>
</evidence>
<evidence type="ECO:0000256" key="2">
    <source>
        <dbReference type="ARBA" id="ARBA00022801"/>
    </source>
</evidence>
<dbReference type="SUPFAM" id="SSF53067">
    <property type="entry name" value="Actin-like ATPase domain"/>
    <property type="match status" value="2"/>
</dbReference>
<dbReference type="CDD" id="cd24006">
    <property type="entry name" value="ASKHA_NBD_PPX_GppA"/>
    <property type="match status" value="1"/>
</dbReference>
<dbReference type="Pfam" id="PF02541">
    <property type="entry name" value="Ppx-GppA"/>
    <property type="match status" value="1"/>
</dbReference>
<dbReference type="Gene3D" id="3.30.420.40">
    <property type="match status" value="1"/>
</dbReference>
<dbReference type="InterPro" id="IPR003695">
    <property type="entry name" value="Ppx_GppA_N"/>
</dbReference>
<organism evidence="6">
    <name type="scientific">uncultured Acidimicrobiales bacterium</name>
    <dbReference type="NCBI Taxonomy" id="310071"/>
    <lineage>
        <taxon>Bacteria</taxon>
        <taxon>Bacillati</taxon>
        <taxon>Actinomycetota</taxon>
        <taxon>Acidimicrobiia</taxon>
        <taxon>Acidimicrobiales</taxon>
        <taxon>environmental samples</taxon>
    </lineage>
</organism>
<dbReference type="SUPFAM" id="SSF109604">
    <property type="entry name" value="HD-domain/PDEase-like"/>
    <property type="match status" value="1"/>
</dbReference>
<dbReference type="InterPro" id="IPR043129">
    <property type="entry name" value="ATPase_NBD"/>
</dbReference>
<evidence type="ECO:0000259" key="4">
    <source>
        <dbReference type="Pfam" id="PF02541"/>
    </source>
</evidence>
<accession>A0A6J4HKI4</accession>
<dbReference type="InterPro" id="IPR030673">
    <property type="entry name" value="PyroPPase_GppA_Ppx"/>
</dbReference>
<evidence type="ECO:0000256" key="1">
    <source>
        <dbReference type="ARBA" id="ARBA00007125"/>
    </source>
</evidence>
<dbReference type="Pfam" id="PF21447">
    <property type="entry name" value="Ppx-GppA_III"/>
    <property type="match status" value="1"/>
</dbReference>
<dbReference type="PANTHER" id="PTHR30005:SF0">
    <property type="entry name" value="RETROGRADE REGULATION PROTEIN 2"/>
    <property type="match status" value="1"/>
</dbReference>
<protein>
    <submittedName>
        <fullName evidence="6">Exopolyphosphatase</fullName>
        <ecNumber evidence="6">3.6.1.11</ecNumber>
    </submittedName>
</protein>
<dbReference type="PANTHER" id="PTHR30005">
    <property type="entry name" value="EXOPOLYPHOSPHATASE"/>
    <property type="match status" value="1"/>
</dbReference>
<dbReference type="Gene3D" id="3.30.420.150">
    <property type="entry name" value="Exopolyphosphatase. Domain 2"/>
    <property type="match status" value="1"/>
</dbReference>
<feature type="compositionally biased region" description="Low complexity" evidence="3">
    <location>
        <begin position="7"/>
        <end position="24"/>
    </location>
</feature>
<feature type="domain" description="Ppx/GppA phosphatase N-terminal" evidence="4">
    <location>
        <begin position="47"/>
        <end position="338"/>
    </location>
</feature>
<dbReference type="GO" id="GO:0004309">
    <property type="term" value="F:exopolyphosphatase activity"/>
    <property type="evidence" value="ECO:0007669"/>
    <property type="project" value="UniProtKB-EC"/>
</dbReference>
<dbReference type="PIRSF" id="PIRSF001267">
    <property type="entry name" value="Pyrophosphatase_GppA_Ppx"/>
    <property type="match status" value="1"/>
</dbReference>
<dbReference type="InterPro" id="IPR048950">
    <property type="entry name" value="Ppx_GppA_C"/>
</dbReference>
<evidence type="ECO:0000256" key="3">
    <source>
        <dbReference type="SAM" id="MobiDB-lite"/>
    </source>
</evidence>
<dbReference type="InterPro" id="IPR050273">
    <property type="entry name" value="GppA/Ppx_hydrolase"/>
</dbReference>
<evidence type="ECO:0000313" key="6">
    <source>
        <dbReference type="EMBL" id="CAA9225978.1"/>
    </source>
</evidence>
<dbReference type="AlphaFoldDB" id="A0A6J4HKI4"/>
<proteinExistence type="inferred from homology"/>
<dbReference type="Gene3D" id="1.10.3210.10">
    <property type="entry name" value="Hypothetical protein af1432"/>
    <property type="match status" value="1"/>
</dbReference>
<name>A0A6J4HKI4_9ACTN</name>
<sequence length="541" mass="57875">MGVVQRAGTATTPTSGGSPTATGESDAAGIGALAAIDVGTNSVHLLVARPTRHHRFEVLASEKEVVRLGSGSSDMKELAHDAMDRGIAALTRFRRLATTWDADVIAVATSAVREAANASVFLERARTEADVEVDVISGPEEARLIHLGVLQAVPVYDRQLLLVDIGGGSTEILVGLGESILVARSLKLGAIRLTERFFPGGKVTSGSVDACRKHVRAQLSTVVREVRRHGYEVAVGSSGTIGAIAQMAQAARGESTARTLSNVAFTRRDLKGVVSTVAAARNPRDRLASVPGLDAKRADIIVGGAILLEQVFGELGVDELVVSDFALREGLILDAIHKREGPSRDHLTDIRRRSVVHLAHRLDPEPEHGDHTTALALQLFDGTAPRHLLPATARELLEAAGLLHNVGLSISHDSHHKHSYYVIRNSEWLTGFTQHEVELIAQVARYHRKSAPKSKHPEFALLAPGDQQLVATLAGLLRVAIALDRTHARAVRSVRCKVVGDGLRLVLDVAPGADASLERYMADERKDLLESTLGLHVTLVG</sequence>